<evidence type="ECO:0000259" key="3">
    <source>
        <dbReference type="SMART" id="SM00906"/>
    </source>
</evidence>
<accession>A0A8H6SWQ5</accession>
<dbReference type="OrthoDB" id="4456959at2759"/>
<proteinExistence type="predicted"/>
<sequence length="747" mass="83370">MVHPRLNVDAFRMPVIYVEGKKLDAIARRCQVDDVRTALLLGQSAHIRIWGKRHVNSPSLTLRFTLSFQIGARTIASSIPQRSAKDHISAILSGSQEYTTGDYQVLVAIAQYARRLEEAFSIKTTLATPEDAAASPAYPSPESSSGETDGDGSLDSDDEGVLLDENVPDRLREVARNASTNRFYGRSSSINFVKALMRVKIEATGEGIAPRVQWARPQFWGIKPWERPTEIYVPQIFPEPDLFDSLVKLYFLHVNPLTYILHAATFHRAVAAGLHLVDQKFGSVVLAVCAIGAKLSNDPRALLEGTDDWNSAGWRWWSQVRPIPKSFVQCATLHDLQLISLAAFYLGSSSTPEVCWTTIGAGLRMATDVGAHKRMRSSGDTIRSELYKRTFWTLLWSDAIMCNLLGRPRGASWKDIDLDYHAVLEGENPLVRPYAACLIKLLNIQAQVQDIIYGSKDAQYRQGMVSELDSALNQWADTIPQDLRWDPSQPDPVQMNQSAVLYTIYYHSNGFPSCYGIIVFDQVTAQIHLHRPFIQPKSPSLSATSFPSLAICWNAARSCGHVMEMQCKNGLGLLWSPHVMGAMFDSATVLLMSGFHQSRPTTDENLLRCLKVLRQYESRWHTAGQMVDILQGMLEVDKMPASLKRSRSTEDEADYVEATPINAPTQLGPIPAIEEQFYMPLRTEDLGRLPTYPQYDVDSFLFYPDAFNALQVMNANSPEQNDYGLSGASAGVDTNGWDGWTTYPNGY</sequence>
<dbReference type="PANTHER" id="PTHR46910:SF38">
    <property type="entry name" value="ZN(2)-C6 FUNGAL-TYPE DOMAIN-CONTAINING PROTEIN"/>
    <property type="match status" value="1"/>
</dbReference>
<dbReference type="AlphaFoldDB" id="A0A8H6SWQ5"/>
<feature type="domain" description="Xylanolytic transcriptional activator regulatory" evidence="3">
    <location>
        <begin position="355"/>
        <end position="427"/>
    </location>
</feature>
<dbReference type="GO" id="GO:0003677">
    <property type="term" value="F:DNA binding"/>
    <property type="evidence" value="ECO:0007669"/>
    <property type="project" value="InterPro"/>
</dbReference>
<dbReference type="InterPro" id="IPR050987">
    <property type="entry name" value="AtrR-like"/>
</dbReference>
<dbReference type="Proteomes" id="UP000636479">
    <property type="component" value="Unassembled WGS sequence"/>
</dbReference>
<dbReference type="GO" id="GO:0003700">
    <property type="term" value="F:DNA-binding transcription factor activity"/>
    <property type="evidence" value="ECO:0007669"/>
    <property type="project" value="InterPro"/>
</dbReference>
<reference evidence="4" key="1">
    <citation type="submission" date="2020-05" db="EMBL/GenBank/DDBJ databases">
        <title>Mycena genomes resolve the evolution of fungal bioluminescence.</title>
        <authorList>
            <person name="Tsai I.J."/>
        </authorList>
    </citation>
    <scope>NUCLEOTIDE SEQUENCE</scope>
    <source>
        <strain evidence="4">171206Taipei</strain>
    </source>
</reference>
<feature type="compositionally biased region" description="Acidic residues" evidence="2">
    <location>
        <begin position="148"/>
        <end position="162"/>
    </location>
</feature>
<feature type="compositionally biased region" description="Low complexity" evidence="2">
    <location>
        <begin position="131"/>
        <end position="147"/>
    </location>
</feature>
<keyword evidence="5" id="KW-1185">Reference proteome</keyword>
<gene>
    <name evidence="4" type="ORF">MIND_00559300</name>
</gene>
<dbReference type="SMART" id="SM00906">
    <property type="entry name" value="Fungal_trans"/>
    <property type="match status" value="1"/>
</dbReference>
<organism evidence="4 5">
    <name type="scientific">Mycena indigotica</name>
    <dbReference type="NCBI Taxonomy" id="2126181"/>
    <lineage>
        <taxon>Eukaryota</taxon>
        <taxon>Fungi</taxon>
        <taxon>Dikarya</taxon>
        <taxon>Basidiomycota</taxon>
        <taxon>Agaricomycotina</taxon>
        <taxon>Agaricomycetes</taxon>
        <taxon>Agaricomycetidae</taxon>
        <taxon>Agaricales</taxon>
        <taxon>Marasmiineae</taxon>
        <taxon>Mycenaceae</taxon>
        <taxon>Mycena</taxon>
    </lineage>
</organism>
<dbReference type="RefSeq" id="XP_037222659.1">
    <property type="nucleotide sequence ID" value="XM_037362367.1"/>
</dbReference>
<name>A0A8H6SWQ5_9AGAR</name>
<dbReference type="EMBL" id="JACAZF010000004">
    <property type="protein sequence ID" value="KAF7307640.1"/>
    <property type="molecule type" value="Genomic_DNA"/>
</dbReference>
<evidence type="ECO:0000256" key="2">
    <source>
        <dbReference type="SAM" id="MobiDB-lite"/>
    </source>
</evidence>
<dbReference type="CDD" id="cd12148">
    <property type="entry name" value="fungal_TF_MHR"/>
    <property type="match status" value="1"/>
</dbReference>
<dbReference type="GeneID" id="59344883"/>
<evidence type="ECO:0000313" key="4">
    <source>
        <dbReference type="EMBL" id="KAF7307640.1"/>
    </source>
</evidence>
<comment type="caution">
    <text evidence="4">The sequence shown here is derived from an EMBL/GenBank/DDBJ whole genome shotgun (WGS) entry which is preliminary data.</text>
</comment>
<evidence type="ECO:0000256" key="1">
    <source>
        <dbReference type="ARBA" id="ARBA00023242"/>
    </source>
</evidence>
<dbReference type="InterPro" id="IPR007219">
    <property type="entry name" value="XnlR_reg_dom"/>
</dbReference>
<dbReference type="GO" id="GO:0006351">
    <property type="term" value="P:DNA-templated transcription"/>
    <property type="evidence" value="ECO:0007669"/>
    <property type="project" value="InterPro"/>
</dbReference>
<dbReference type="Pfam" id="PF04082">
    <property type="entry name" value="Fungal_trans"/>
    <property type="match status" value="1"/>
</dbReference>
<keyword evidence="1" id="KW-0539">Nucleus</keyword>
<dbReference type="PANTHER" id="PTHR46910">
    <property type="entry name" value="TRANSCRIPTION FACTOR PDR1"/>
    <property type="match status" value="1"/>
</dbReference>
<protein>
    <submittedName>
        <fullName evidence="4">Fungal-trans domain-containing protein</fullName>
    </submittedName>
</protein>
<dbReference type="GO" id="GO:0008270">
    <property type="term" value="F:zinc ion binding"/>
    <property type="evidence" value="ECO:0007669"/>
    <property type="project" value="InterPro"/>
</dbReference>
<evidence type="ECO:0000313" key="5">
    <source>
        <dbReference type="Proteomes" id="UP000636479"/>
    </source>
</evidence>
<feature type="region of interest" description="Disordered" evidence="2">
    <location>
        <begin position="131"/>
        <end position="162"/>
    </location>
</feature>